<dbReference type="Proteomes" id="UP001321486">
    <property type="component" value="Plasmid pNBRC108728a"/>
</dbReference>
<reference evidence="3" key="1">
    <citation type="journal article" date="2019" name="Int. J. Syst. Evol. Microbiol.">
        <title>The Global Catalogue of Microorganisms (GCM) 10K type strain sequencing project: providing services to taxonomists for standard genome sequencing and annotation.</title>
        <authorList>
            <consortium name="The Broad Institute Genomics Platform"/>
            <consortium name="The Broad Institute Genome Sequencing Center for Infectious Disease"/>
            <person name="Wu L."/>
            <person name="Ma J."/>
        </authorList>
    </citation>
    <scope>NUCLEOTIDE SEQUENCE [LARGE SCALE GENOMIC DNA]</scope>
    <source>
        <strain evidence="3">NBRC 108728</strain>
    </source>
</reference>
<evidence type="ECO:0000256" key="1">
    <source>
        <dbReference type="SAM" id="Phobius"/>
    </source>
</evidence>
<gene>
    <name evidence="2" type="ORF">GCM10025867_50090</name>
</gene>
<dbReference type="EMBL" id="AP027733">
    <property type="protein sequence ID" value="BDZ52768.1"/>
    <property type="molecule type" value="Genomic_DNA"/>
</dbReference>
<name>A0ABN6Y6F9_9MICO</name>
<protein>
    <recommendedName>
        <fullName evidence="4">Transmembrane protein</fullName>
    </recommendedName>
</protein>
<dbReference type="RefSeq" id="WP_286347052.1">
    <property type="nucleotide sequence ID" value="NZ_AP027733.1"/>
</dbReference>
<keyword evidence="2" id="KW-0614">Plasmid</keyword>
<keyword evidence="3" id="KW-1185">Reference proteome</keyword>
<keyword evidence="1" id="KW-0472">Membrane</keyword>
<evidence type="ECO:0000313" key="3">
    <source>
        <dbReference type="Proteomes" id="UP001321486"/>
    </source>
</evidence>
<evidence type="ECO:0000313" key="2">
    <source>
        <dbReference type="EMBL" id="BDZ52768.1"/>
    </source>
</evidence>
<keyword evidence="1" id="KW-0812">Transmembrane</keyword>
<feature type="transmembrane region" description="Helical" evidence="1">
    <location>
        <begin position="75"/>
        <end position="97"/>
    </location>
</feature>
<organism evidence="2 3">
    <name type="scientific">Frondihabitans sucicola</name>
    <dbReference type="NCBI Taxonomy" id="1268041"/>
    <lineage>
        <taxon>Bacteria</taxon>
        <taxon>Bacillati</taxon>
        <taxon>Actinomycetota</taxon>
        <taxon>Actinomycetes</taxon>
        <taxon>Micrococcales</taxon>
        <taxon>Microbacteriaceae</taxon>
        <taxon>Frondihabitans</taxon>
    </lineage>
</organism>
<proteinExistence type="predicted"/>
<keyword evidence="1" id="KW-1133">Transmembrane helix</keyword>
<evidence type="ECO:0008006" key="4">
    <source>
        <dbReference type="Google" id="ProtNLM"/>
    </source>
</evidence>
<accession>A0ABN6Y6F9</accession>
<sequence length="108" mass="11036">MDNLAPLHLAGHIIAIAGGAAAALALLLVLAAVMNASFHIAPSLLAPRSSAQPSTESPTREDGQVARARHFAFRVGFVGVALVVLGLLIATNCFGALDMIVKALPSVE</sequence>
<geneLocation type="plasmid" evidence="2 3">
    <name>pNBRC108728a</name>
</geneLocation>